<keyword evidence="8" id="KW-1185">Reference proteome</keyword>
<dbReference type="Pfam" id="PF23628">
    <property type="entry name" value="ARM_LIN_C"/>
    <property type="match status" value="1"/>
</dbReference>
<dbReference type="EC" id="2.3.2.27" evidence="3"/>
<protein>
    <recommendedName>
        <fullName evidence="3">RING-type E3 ubiquitin transferase</fullName>
        <ecNumber evidence="3">2.3.2.27</ecNumber>
    </recommendedName>
</protein>
<dbReference type="EMBL" id="PKMF04000038">
    <property type="protein sequence ID" value="KAK7856220.1"/>
    <property type="molecule type" value="Genomic_DNA"/>
</dbReference>
<feature type="region of interest" description="Disordered" evidence="5">
    <location>
        <begin position="199"/>
        <end position="227"/>
    </location>
</feature>
<dbReference type="InterPro" id="IPR045210">
    <property type="entry name" value="RING-Ubox_PUB"/>
</dbReference>
<dbReference type="PROSITE" id="PS51698">
    <property type="entry name" value="U_BOX"/>
    <property type="match status" value="1"/>
</dbReference>
<feature type="compositionally biased region" description="Polar residues" evidence="5">
    <location>
        <begin position="482"/>
        <end position="500"/>
    </location>
</feature>
<dbReference type="Pfam" id="PF23568">
    <property type="entry name" value="ARM_LIN"/>
    <property type="match status" value="1"/>
</dbReference>
<dbReference type="SUPFAM" id="SSF48371">
    <property type="entry name" value="ARM repeat"/>
    <property type="match status" value="1"/>
</dbReference>
<feature type="domain" description="U-box" evidence="6">
    <location>
        <begin position="933"/>
        <end position="1008"/>
    </location>
</feature>
<dbReference type="InterPro" id="IPR013083">
    <property type="entry name" value="Znf_RING/FYVE/PHD"/>
</dbReference>
<keyword evidence="4" id="KW-0808">Transferase</keyword>
<evidence type="ECO:0000256" key="2">
    <source>
        <dbReference type="ARBA" id="ARBA00004906"/>
    </source>
</evidence>
<dbReference type="Proteomes" id="UP000237347">
    <property type="component" value="Unassembled WGS sequence"/>
</dbReference>
<feature type="region of interest" description="Disordered" evidence="5">
    <location>
        <begin position="1"/>
        <end position="102"/>
    </location>
</feature>
<feature type="compositionally biased region" description="Polar residues" evidence="5">
    <location>
        <begin position="209"/>
        <end position="227"/>
    </location>
</feature>
<evidence type="ECO:0000259" key="6">
    <source>
        <dbReference type="PROSITE" id="PS51698"/>
    </source>
</evidence>
<feature type="compositionally biased region" description="Basic and acidic residues" evidence="5">
    <location>
        <begin position="347"/>
        <end position="376"/>
    </location>
</feature>
<proteinExistence type="predicted"/>
<gene>
    <name evidence="7" type="primary">CERBERUS_0</name>
    <name evidence="7" type="ORF">CFP56_024449</name>
</gene>
<dbReference type="Pfam" id="PF04564">
    <property type="entry name" value="U-box"/>
    <property type="match status" value="1"/>
</dbReference>
<dbReference type="SMART" id="SM00504">
    <property type="entry name" value="Ubox"/>
    <property type="match status" value="1"/>
</dbReference>
<dbReference type="InterPro" id="IPR056512">
    <property type="entry name" value="LIN_N"/>
</dbReference>
<dbReference type="InterPro" id="IPR055566">
    <property type="entry name" value="ARM_LIN"/>
</dbReference>
<comment type="caution">
    <text evidence="7">The sequence shown here is derived from an EMBL/GenBank/DDBJ whole genome shotgun (WGS) entry which is preliminary data.</text>
</comment>
<feature type="compositionally biased region" description="Basic and acidic residues" evidence="5">
    <location>
        <begin position="74"/>
        <end position="102"/>
    </location>
</feature>
<dbReference type="CDD" id="cd16664">
    <property type="entry name" value="RING-Ubox_PUB"/>
    <property type="match status" value="1"/>
</dbReference>
<dbReference type="Gene3D" id="1.25.10.10">
    <property type="entry name" value="Leucine-rich Repeat Variant"/>
    <property type="match status" value="1"/>
</dbReference>
<evidence type="ECO:0000256" key="5">
    <source>
        <dbReference type="SAM" id="MobiDB-lite"/>
    </source>
</evidence>
<feature type="compositionally biased region" description="Polar residues" evidence="5">
    <location>
        <begin position="44"/>
        <end position="57"/>
    </location>
</feature>
<dbReference type="GO" id="GO:0016567">
    <property type="term" value="P:protein ubiquitination"/>
    <property type="evidence" value="ECO:0007669"/>
    <property type="project" value="InterPro"/>
</dbReference>
<dbReference type="InterPro" id="IPR011989">
    <property type="entry name" value="ARM-like"/>
</dbReference>
<feature type="region of interest" description="Disordered" evidence="5">
    <location>
        <begin position="472"/>
        <end position="500"/>
    </location>
</feature>
<organism evidence="7 8">
    <name type="scientific">Quercus suber</name>
    <name type="common">Cork oak</name>
    <dbReference type="NCBI Taxonomy" id="58331"/>
    <lineage>
        <taxon>Eukaryota</taxon>
        <taxon>Viridiplantae</taxon>
        <taxon>Streptophyta</taxon>
        <taxon>Embryophyta</taxon>
        <taxon>Tracheophyta</taxon>
        <taxon>Spermatophyta</taxon>
        <taxon>Magnoliopsida</taxon>
        <taxon>eudicotyledons</taxon>
        <taxon>Gunneridae</taxon>
        <taxon>Pentapetalae</taxon>
        <taxon>rosids</taxon>
        <taxon>fabids</taxon>
        <taxon>Fagales</taxon>
        <taxon>Fagaceae</taxon>
        <taxon>Quercus</taxon>
    </lineage>
</organism>
<sequence>MASSLEELLAEEGFKRRSMNRSSSSSKAVGARMSFYTFRDSVKSDSTLGHRSKTGSARSDVARYSPRGESSSNDDVRDPRPRDSPVRKEKNDEKLKKETRERLFRDIKEGKGISTNLSKDMSRNEIDEVGKHNTERFRDIYSNKMYRSDEGKDKHSIGAREKEVHKERLGMQTKGDKRHDYNLRIQLLGHMSFIANKKKSIKKPTTTSYNTSNRGSENSKSFEDNQTQNRDNFVQLISEPALDEVAIQAIVSILNGYIKRFLNDEDFRTMLLEMASSLEELLAEEGFKRRSMNRSSSSSKAVGARMSFYTFRDSVKSDSTLGHRSKTGSARSDVARYSPRGESSSNDDVRDPRPRDSPVRKEKNDEKLKKETRERLFRDIKEGKGISTNLSKDMSRNEIDEVGKHNTERFRDIYSNKMYRSDEGKDKHSIGAREKEVHKERLGMQTKGDKRHDYNLRIQLLGHMSFIANKKKSIKKPTTTSYNTSNRGSENSKSFEDNQTQNRDNFVQLISEPALDEVAIQAIVSILNGYIKRFLNDEDFRTMLRHNCFSSLIDFELEQGQSTETNVTASLEKAIETVEKAAEDSSSAKDLKKAWFQLREITGLNPNNLKDGFTSEIPTAKLSACAHLYLSVICKLQKKHRFSAQHLLQVFCGSPFQARTMLLPELWDYLFLPHLSHLKDWYNKEADSIADTLRRTRKLKLLEKVYNEILDSGTYQFAVYYKDWLTEGVEAPSVPSIDIPSVSLWGARQGSSYSHSSELSSSSGPFSPQPMVSKRLYDAVFSSSTKAGVNEAEDSGEAENIDDCTRSIGDSDLVKEILTYSSEAVKYSDHDLEEDSNKSVLDDAFLSVRWMLHGLSASPKSNLDDEFGDSTIWQETTGNSKMPYAEAHTKEIDELTLKSLAKSIFELQQSECSVDLELQESHEYFDELSFFSSIPQDFICPLTGQLFEDPVTLETGQTFERVAAKAWFDKGNRKCPVTGTTLEYVAVPLTNFVLKRVIDNWRLEYCRHLLDFSSQVMENSGEHGLKHLDETIIVMLEQLLTAFSEEGKRTNAKHLISLGGLHFLLQRFELGKMEEKAHAVALLSYCIEADASCRNQIARNINKRCLLELLQSKQVKTIMNAVSLLAELVCLERRKDVNLFLSGLLNEGIVNTLHVLLFYLQSSPKEHRPLVAVLLLHLDLLVEPQKQSIYREEAIDAIAVALEDSLVNKKVREKCCRALHILGGRFSFSVKLLTESWILKQTGFEDSCEVNSLENEEENLLVDDTISWDDEEQENEEWLRNLSVALLSNGKKSLLDTISKCLASGNLDMVRVCLTTVAWLSCALSSLPDAEFQLSAFSALISGLKESLEKGEKIEHKILASMCLLNFSKISECRVLLMTIADEIAAPLRSLAEVTWTAKQLYANMSGEDL</sequence>
<comment type="catalytic activity">
    <reaction evidence="1">
        <text>S-ubiquitinyl-[E2 ubiquitin-conjugating enzyme]-L-cysteine + [acceptor protein]-L-lysine = [E2 ubiquitin-conjugating enzyme]-L-cysteine + N(6)-ubiquitinyl-[acceptor protein]-L-lysine.</text>
        <dbReference type="EC" id="2.3.2.27"/>
    </reaction>
</comment>
<dbReference type="InterPro" id="IPR016024">
    <property type="entry name" value="ARM-type_fold"/>
</dbReference>
<evidence type="ECO:0000256" key="1">
    <source>
        <dbReference type="ARBA" id="ARBA00000900"/>
    </source>
</evidence>
<dbReference type="InterPro" id="IPR003613">
    <property type="entry name" value="Ubox_domain"/>
</dbReference>
<evidence type="ECO:0000313" key="8">
    <source>
        <dbReference type="Proteomes" id="UP000237347"/>
    </source>
</evidence>
<evidence type="ECO:0000256" key="4">
    <source>
        <dbReference type="ARBA" id="ARBA00022679"/>
    </source>
</evidence>
<name>A0AAW0LXL3_QUESU</name>
<feature type="region of interest" description="Disordered" evidence="5">
    <location>
        <begin position="318"/>
        <end position="376"/>
    </location>
</feature>
<dbReference type="Gene3D" id="3.30.40.10">
    <property type="entry name" value="Zinc/RING finger domain, C3HC4 (zinc finger)"/>
    <property type="match status" value="1"/>
</dbReference>
<dbReference type="PANTHER" id="PTHR35549">
    <property type="entry name" value="OS04G0584500 PROTEIN"/>
    <property type="match status" value="1"/>
</dbReference>
<evidence type="ECO:0000256" key="3">
    <source>
        <dbReference type="ARBA" id="ARBA00012483"/>
    </source>
</evidence>
<reference evidence="7 8" key="1">
    <citation type="journal article" date="2018" name="Sci. Data">
        <title>The draft genome sequence of cork oak.</title>
        <authorList>
            <person name="Ramos A.M."/>
            <person name="Usie A."/>
            <person name="Barbosa P."/>
            <person name="Barros P.M."/>
            <person name="Capote T."/>
            <person name="Chaves I."/>
            <person name="Simoes F."/>
            <person name="Abreu I."/>
            <person name="Carrasquinho I."/>
            <person name="Faro C."/>
            <person name="Guimaraes J.B."/>
            <person name="Mendonca D."/>
            <person name="Nobrega F."/>
            <person name="Rodrigues L."/>
            <person name="Saibo N.J.M."/>
            <person name="Varela M.C."/>
            <person name="Egas C."/>
            <person name="Matos J."/>
            <person name="Miguel C.M."/>
            <person name="Oliveira M.M."/>
            <person name="Ricardo C.P."/>
            <person name="Goncalves S."/>
        </authorList>
    </citation>
    <scope>NUCLEOTIDE SEQUENCE [LARGE SCALE GENOMIC DNA]</scope>
    <source>
        <strain evidence="8">cv. HL8</strain>
    </source>
</reference>
<comment type="pathway">
    <text evidence="2">Protein modification; protein ubiquitination.</text>
</comment>
<feature type="compositionally biased region" description="Polar residues" evidence="5">
    <location>
        <begin position="318"/>
        <end position="330"/>
    </location>
</feature>
<evidence type="ECO:0000313" key="7">
    <source>
        <dbReference type="EMBL" id="KAK7856220.1"/>
    </source>
</evidence>
<dbReference type="SUPFAM" id="SSF57850">
    <property type="entry name" value="RING/U-box"/>
    <property type="match status" value="1"/>
</dbReference>
<accession>A0AAW0LXL3</accession>
<dbReference type="GO" id="GO:0061630">
    <property type="term" value="F:ubiquitin protein ligase activity"/>
    <property type="evidence" value="ECO:0007669"/>
    <property type="project" value="UniProtKB-EC"/>
</dbReference>
<dbReference type="PANTHER" id="PTHR35549:SF1">
    <property type="entry name" value="OS04G0584500 PROTEIN"/>
    <property type="match status" value="1"/>
</dbReference>